<feature type="non-terminal residue" evidence="1">
    <location>
        <position position="1"/>
    </location>
</feature>
<keyword evidence="1" id="KW-0808">Transferase</keyword>
<sequence>LSKAVLTNIVKCREMENRDKEFYSKLQVAGSIKFVVGEESDEIIGLKRPKLTNNEKFSRNLATILARKGEVVAVNLTTYPNYCVIYISKNGNWLKMDYEYIKKIQEFMVRISKYEPMTWEEAFKKNDTKALSANVIAYCSEKFDSRLRKLRRDIRDGKDDQCIQSFLEYASNSVNIYNVKASKIIISRVCCYYYKKVSKNVETPKEFLKHLKKVGSYMRALIDITSCACNEKYKDLFSNMKLHILKTIITYQPIFSWRNIIQRFILDLTEYENFKNVCLNDMIKADRLAVIYDDVENLELESIKKRVCLHAEMNILNEIINQKKKTRAYIAVSKKCCYLCELYIKFAQEQGYNIVISGTHKKIYNLWKLPSLTDVSFKNNFLSYALKELDRIIQEEIVDTSCLLPESVDSNQVKVDDHENNANLDFELSDIQSFLTYK</sequence>
<protein>
    <submittedName>
        <fullName evidence="1">Putative N-acetyltransferase BcerKBAB4_3748</fullName>
    </submittedName>
</protein>
<reference evidence="1" key="1">
    <citation type="submission" date="2015-07" db="EMBL/GenBank/DDBJ databases">
        <title>Transcriptome Assembly of Anthurium amnicola.</title>
        <authorList>
            <person name="Suzuki J."/>
        </authorList>
    </citation>
    <scope>NUCLEOTIDE SEQUENCE</scope>
</reference>
<dbReference type="EMBL" id="GDJX01010135">
    <property type="protein sequence ID" value="JAT57801.1"/>
    <property type="molecule type" value="Transcribed_RNA"/>
</dbReference>
<dbReference type="InterPro" id="IPR027796">
    <property type="entry name" value="OTT_1508_deam-like"/>
</dbReference>
<proteinExistence type="predicted"/>
<accession>A0A1D1YT33</accession>
<organism evidence="1">
    <name type="scientific">Anthurium amnicola</name>
    <dbReference type="NCBI Taxonomy" id="1678845"/>
    <lineage>
        <taxon>Eukaryota</taxon>
        <taxon>Viridiplantae</taxon>
        <taxon>Streptophyta</taxon>
        <taxon>Embryophyta</taxon>
        <taxon>Tracheophyta</taxon>
        <taxon>Spermatophyta</taxon>
        <taxon>Magnoliopsida</taxon>
        <taxon>Liliopsida</taxon>
        <taxon>Araceae</taxon>
        <taxon>Pothoideae</taxon>
        <taxon>Potheae</taxon>
        <taxon>Anthurium</taxon>
    </lineage>
</organism>
<dbReference type="GO" id="GO:0016740">
    <property type="term" value="F:transferase activity"/>
    <property type="evidence" value="ECO:0007669"/>
    <property type="project" value="UniProtKB-KW"/>
</dbReference>
<gene>
    <name evidence="1" type="primary">BcerKBAB4_3748</name>
    <name evidence="1" type="ORF">g.40807</name>
</gene>
<name>A0A1D1YT33_9ARAE</name>
<evidence type="ECO:0000313" key="1">
    <source>
        <dbReference type="EMBL" id="JAT57801.1"/>
    </source>
</evidence>
<dbReference type="AlphaFoldDB" id="A0A1D1YT33"/>
<dbReference type="Pfam" id="PF14441">
    <property type="entry name" value="OTT_1508_deam"/>
    <property type="match status" value="1"/>
</dbReference>